<reference evidence="1 2" key="1">
    <citation type="submission" date="2016-06" db="EMBL/GenBank/DDBJ databases">
        <authorList>
            <person name="Kjaerup R.B."/>
            <person name="Dalgaard T.S."/>
            <person name="Juul-Madsen H.R."/>
        </authorList>
    </citation>
    <scope>NUCLEOTIDE SEQUENCE [LARGE SCALE GENOMIC DNA]</scope>
    <source>
        <strain evidence="1 2">DSM 43904</strain>
    </source>
</reference>
<evidence type="ECO:0000313" key="2">
    <source>
        <dbReference type="Proteomes" id="UP000198217"/>
    </source>
</evidence>
<organism evidence="1 2">
    <name type="scientific">Micromonospora echinaurantiaca</name>
    <dbReference type="NCBI Taxonomy" id="47857"/>
    <lineage>
        <taxon>Bacteria</taxon>
        <taxon>Bacillati</taxon>
        <taxon>Actinomycetota</taxon>
        <taxon>Actinomycetes</taxon>
        <taxon>Micromonosporales</taxon>
        <taxon>Micromonosporaceae</taxon>
        <taxon>Micromonospora</taxon>
    </lineage>
</organism>
<gene>
    <name evidence="1" type="ORF">GA0070609_6358</name>
</gene>
<dbReference type="Proteomes" id="UP000198217">
    <property type="component" value="Chromosome I"/>
</dbReference>
<dbReference type="EMBL" id="LT607750">
    <property type="protein sequence ID" value="SCG80303.1"/>
    <property type="molecule type" value="Genomic_DNA"/>
</dbReference>
<name>A0A1C5KBZ0_9ACTN</name>
<dbReference type="AlphaFoldDB" id="A0A1C5KBZ0"/>
<accession>A0A1C5KBZ0</accession>
<protein>
    <submittedName>
        <fullName evidence="1">Uncharacterized protein</fullName>
    </submittedName>
</protein>
<keyword evidence="2" id="KW-1185">Reference proteome</keyword>
<sequence length="382" mass="42761">MASGAERRKRRTRPVPPVTFDEALTLGLAIQEHAAGQRVRRLTLFENMNREADSNASRALITGSFQYGITRGSYKSEHLELTPDGATATSSDTSPSDRFVAQFGLAIEKNEIFRKLYDNFKGNRLPTASVLKDYILGEGVEKDFLNECVETFVVNAKFLGLLRTIAGAERLLTKEHVLEDMENLGALAVAKRTPQVIEGTVATDPVPRSAAVVDVQVRDSMSDTCFYIAPIGQPDSEERQHSDLFMGSLVEPALQEFGMRLVRADQITDPGLISKQVIEYIVRAPLVIADLSFHNPNVFYELALRHAVRKPIVQLSRVADRLPFDVREFRTVQIDTTSIYTLVPRLETYRSEIASQIRMTMESDDQGENPLTIFYPGFWSGE</sequence>
<evidence type="ECO:0000313" key="1">
    <source>
        <dbReference type="EMBL" id="SCG80303.1"/>
    </source>
</evidence>
<proteinExistence type="predicted"/>